<evidence type="ECO:0000256" key="5">
    <source>
        <dbReference type="ARBA" id="ARBA00023136"/>
    </source>
</evidence>
<evidence type="ECO:0000256" key="6">
    <source>
        <dbReference type="ARBA" id="ARBA00040854"/>
    </source>
</evidence>
<keyword evidence="3 8" id="KW-0812">Transmembrane</keyword>
<dbReference type="InterPro" id="IPR051951">
    <property type="entry name" value="UNC-93_regulatory"/>
</dbReference>
<evidence type="ECO:0000256" key="1">
    <source>
        <dbReference type="ARBA" id="ARBA00004141"/>
    </source>
</evidence>
<protein>
    <recommendedName>
        <fullName evidence="6">Protein unc-93 homolog A</fullName>
    </recommendedName>
</protein>
<feature type="transmembrane region" description="Helical" evidence="8">
    <location>
        <begin position="204"/>
        <end position="227"/>
    </location>
</feature>
<feature type="transmembrane region" description="Helical" evidence="8">
    <location>
        <begin position="291"/>
        <end position="311"/>
    </location>
</feature>
<gene>
    <name evidence="9" type="ORF">Q8A67_017563</name>
</gene>
<dbReference type="Gene3D" id="3.30.470.20">
    <property type="entry name" value="ATP-grasp fold, B domain"/>
    <property type="match status" value="1"/>
</dbReference>
<organism evidence="9 10">
    <name type="scientific">Cirrhinus molitorella</name>
    <name type="common">mud carp</name>
    <dbReference type="NCBI Taxonomy" id="172907"/>
    <lineage>
        <taxon>Eukaryota</taxon>
        <taxon>Metazoa</taxon>
        <taxon>Chordata</taxon>
        <taxon>Craniata</taxon>
        <taxon>Vertebrata</taxon>
        <taxon>Euteleostomi</taxon>
        <taxon>Actinopterygii</taxon>
        <taxon>Neopterygii</taxon>
        <taxon>Teleostei</taxon>
        <taxon>Ostariophysi</taxon>
        <taxon>Cypriniformes</taxon>
        <taxon>Cyprinidae</taxon>
        <taxon>Labeoninae</taxon>
        <taxon>Labeonini</taxon>
        <taxon>Cirrhinus</taxon>
    </lineage>
</organism>
<accession>A0AA88PF15</accession>
<dbReference type="Pfam" id="PF03133">
    <property type="entry name" value="TTL"/>
    <property type="match status" value="1"/>
</dbReference>
<feature type="transmembrane region" description="Helical" evidence="8">
    <location>
        <begin position="323"/>
        <end position="343"/>
    </location>
</feature>
<evidence type="ECO:0000256" key="7">
    <source>
        <dbReference type="SAM" id="MobiDB-lite"/>
    </source>
</evidence>
<feature type="transmembrane region" description="Helical" evidence="8">
    <location>
        <begin position="73"/>
        <end position="91"/>
    </location>
</feature>
<dbReference type="AlphaFoldDB" id="A0AA88PF15"/>
<proteinExistence type="inferred from homology"/>
<comment type="caution">
    <text evidence="9">The sequence shown here is derived from an EMBL/GenBank/DDBJ whole genome shotgun (WGS) entry which is preliminary data.</text>
</comment>
<comment type="subcellular location">
    <subcellularLocation>
        <location evidence="1">Membrane</location>
        <topology evidence="1">Multi-pass membrane protein</topology>
    </subcellularLocation>
</comment>
<name>A0AA88PF15_9TELE</name>
<dbReference type="PROSITE" id="PS51221">
    <property type="entry name" value="TTL"/>
    <property type="match status" value="1"/>
</dbReference>
<dbReference type="Proteomes" id="UP001187343">
    <property type="component" value="Unassembled WGS sequence"/>
</dbReference>
<evidence type="ECO:0000256" key="8">
    <source>
        <dbReference type="SAM" id="Phobius"/>
    </source>
</evidence>
<feature type="transmembrane region" description="Helical" evidence="8">
    <location>
        <begin position="349"/>
        <end position="367"/>
    </location>
</feature>
<evidence type="ECO:0000256" key="4">
    <source>
        <dbReference type="ARBA" id="ARBA00022989"/>
    </source>
</evidence>
<keyword evidence="10" id="KW-1185">Reference proteome</keyword>
<dbReference type="SUPFAM" id="SSF103473">
    <property type="entry name" value="MFS general substrate transporter"/>
    <property type="match status" value="1"/>
</dbReference>
<evidence type="ECO:0000256" key="2">
    <source>
        <dbReference type="ARBA" id="ARBA00009172"/>
    </source>
</evidence>
<dbReference type="PANTHER" id="PTHR19444:SF13">
    <property type="entry name" value="PROTEIN UNC-93 HOMOLOG A"/>
    <property type="match status" value="1"/>
</dbReference>
<feature type="transmembrane region" description="Helical" evidence="8">
    <location>
        <begin position="97"/>
        <end position="121"/>
    </location>
</feature>
<dbReference type="CDD" id="cd17406">
    <property type="entry name" value="MFS_unc93A_like"/>
    <property type="match status" value="1"/>
</dbReference>
<keyword evidence="5 8" id="KW-0472">Membrane</keyword>
<dbReference type="EMBL" id="JAUYZG010000017">
    <property type="protein sequence ID" value="KAK2883926.1"/>
    <property type="molecule type" value="Genomic_DNA"/>
</dbReference>
<evidence type="ECO:0000313" key="9">
    <source>
        <dbReference type="EMBL" id="KAK2883926.1"/>
    </source>
</evidence>
<keyword evidence="4 8" id="KW-1133">Transmembrane helix</keyword>
<feature type="transmembrane region" description="Helical" evidence="8">
    <location>
        <begin position="141"/>
        <end position="164"/>
    </location>
</feature>
<dbReference type="GO" id="GO:0016020">
    <property type="term" value="C:membrane"/>
    <property type="evidence" value="ECO:0007669"/>
    <property type="project" value="UniProtKB-SubCell"/>
</dbReference>
<dbReference type="InterPro" id="IPR036259">
    <property type="entry name" value="MFS_trans_sf"/>
</dbReference>
<reference evidence="9" key="1">
    <citation type="submission" date="2023-08" db="EMBL/GenBank/DDBJ databases">
        <title>Chromosome-level Genome Assembly of mud carp (Cirrhinus molitorella).</title>
        <authorList>
            <person name="Liu H."/>
        </authorList>
    </citation>
    <scope>NUCLEOTIDE SEQUENCE</scope>
    <source>
        <strain evidence="9">Prfri</strain>
        <tissue evidence="9">Muscle</tissue>
    </source>
</reference>
<dbReference type="SUPFAM" id="SSF56059">
    <property type="entry name" value="Glutathione synthetase ATP-binding domain-like"/>
    <property type="match status" value="1"/>
</dbReference>
<feature type="region of interest" description="Disordered" evidence="7">
    <location>
        <begin position="775"/>
        <end position="799"/>
    </location>
</feature>
<sequence>MRKLMSRTSKNVLVVSFGFLFLFTAFGGLQSLQSSLNAEDGMGVISLSVIYGAIILSSMFLPPIMIKNLGCKWTIVMSMGCYVAYSFGNLAPGWPSLMITSAILGLGGSPLWSAKCTYLTICGNERGLKSNKKSQDLINQYFGIFFFILQSSAVWGNLMSSLIFGQDTNIEVHEENLQYCGALSCVENFTIANSTLPARRLVNTLLGCYIGVGVFAIIFVAVFLDNIDRDLAREFRKTKGNKSFCSTFLATFKLLRDPKLLMLIPLTMYSGFEQSFLAGEYTKNYVTCAIGIHYVGFVMICFGAANSLCSFTFGRLAQYTGRIALFSLAALTNLGCYVGLLYWKPHPNQLGLFFVFPALWGMADAVWQTQTNALYGILFAEHKEAAFANYRITGIFSMAERECSVAPLVFRLHGGAPQVVREVLLERGWEEYDEEDQEEGDWNLYWRTSGFRKSDYENILPWQRLNHHPKMSQITRKDCLARHMRRMKTAFGAALYDFSPGAFILPNEYTKFLGVYTKNRTTDRGKSRYWICKPVDLSRGRGIFLFEDIKDLVYDSSVIVQRYISNPLLISGYKFDLRIYVCVKSFSPLVIYMHQEGLVRFATEKYTLTSLDSLYSHLTNTSINKFGMRYDTDKERVGRGCKWTMSRFRSFLHKQDVNELLLWHRISNIVTLTLLTALPCIPSSPNCLELLGFDILIDASYKPWLLEVNYSPALSMDCPADVTVKKGLINDIIDLMNYRMTDNFRQKGYLRKGSSSRYLRPKISQGFLLPKTWHATGSKSRNHSISSSSSSQDTNCQFHPISKSVGHEKASQKFKEITDKVECDDLKLTTFNSTRQSRRNTPSTVFKLPSLNVRKIKSSGVLWNSTTQDRDVPPCRVGDFILTFPFNEATWKASQDQADVKAIVNEVHKLTNRLATSFNEKERTKTESSQSVGVGDKFEPLLWGPKDPPLLSECCS</sequence>
<evidence type="ECO:0000256" key="3">
    <source>
        <dbReference type="ARBA" id="ARBA00022692"/>
    </source>
</evidence>
<dbReference type="PANTHER" id="PTHR19444">
    <property type="entry name" value="UNC-93 RELATED"/>
    <property type="match status" value="1"/>
</dbReference>
<feature type="transmembrane region" description="Helical" evidence="8">
    <location>
        <begin position="43"/>
        <end position="61"/>
    </location>
</feature>
<dbReference type="InterPro" id="IPR004344">
    <property type="entry name" value="TTL/TTLL_fam"/>
</dbReference>
<dbReference type="InterPro" id="IPR010291">
    <property type="entry name" value="Ion_channel_UNC-93"/>
</dbReference>
<comment type="similarity">
    <text evidence="2">Belongs to the unc-93 family.</text>
</comment>
<dbReference type="Pfam" id="PF05978">
    <property type="entry name" value="UNC-93"/>
    <property type="match status" value="1"/>
</dbReference>
<evidence type="ECO:0000313" key="10">
    <source>
        <dbReference type="Proteomes" id="UP001187343"/>
    </source>
</evidence>